<evidence type="ECO:0000313" key="5">
    <source>
        <dbReference type="Proteomes" id="UP001149074"/>
    </source>
</evidence>
<evidence type="ECO:0000256" key="1">
    <source>
        <dbReference type="SAM" id="Coils"/>
    </source>
</evidence>
<dbReference type="RefSeq" id="XP_056469903.1">
    <property type="nucleotide sequence ID" value="XM_056622487.1"/>
</dbReference>
<protein>
    <submittedName>
        <fullName evidence="4">Cytochrome P450</fullName>
    </submittedName>
</protein>
<evidence type="ECO:0000259" key="2">
    <source>
        <dbReference type="Pfam" id="PF17046"/>
    </source>
</evidence>
<gene>
    <name evidence="4" type="ORF">N7532_009996</name>
</gene>
<name>A0A9W9ENZ2_9EURO</name>
<feature type="coiled-coil region" evidence="1">
    <location>
        <begin position="179"/>
        <end position="206"/>
    </location>
</feature>
<dbReference type="EMBL" id="JAPQKI010000010">
    <property type="protein sequence ID" value="KAJ5085225.1"/>
    <property type="molecule type" value="Genomic_DNA"/>
</dbReference>
<dbReference type="GeneID" id="81361466"/>
<evidence type="ECO:0000259" key="3">
    <source>
        <dbReference type="Pfam" id="PF17111"/>
    </source>
</evidence>
<keyword evidence="5" id="KW-1185">Reference proteome</keyword>
<dbReference type="InterPro" id="IPR031469">
    <property type="entry name" value="SesB_dom"/>
</dbReference>
<proteinExistence type="predicted"/>
<reference evidence="4" key="2">
    <citation type="journal article" date="2023" name="IMA Fungus">
        <title>Comparative genomic study of the Penicillium genus elucidates a diverse pangenome and 15 lateral gene transfer events.</title>
        <authorList>
            <person name="Petersen C."/>
            <person name="Sorensen T."/>
            <person name="Nielsen M.R."/>
            <person name="Sondergaard T.E."/>
            <person name="Sorensen J.L."/>
            <person name="Fitzpatrick D.A."/>
            <person name="Frisvad J.C."/>
            <person name="Nielsen K.L."/>
        </authorList>
    </citation>
    <scope>NUCLEOTIDE SEQUENCE</scope>
    <source>
        <strain evidence="4">IBT 30761</strain>
    </source>
</reference>
<feature type="domain" description="Fungal death-pathway protein SesB" evidence="2">
    <location>
        <begin position="250"/>
        <end position="275"/>
    </location>
</feature>
<dbReference type="Proteomes" id="UP001149074">
    <property type="component" value="Unassembled WGS sequence"/>
</dbReference>
<evidence type="ECO:0000313" key="4">
    <source>
        <dbReference type="EMBL" id="KAJ5085225.1"/>
    </source>
</evidence>
<dbReference type="Pfam" id="PF17046">
    <property type="entry name" value="Ses_B"/>
    <property type="match status" value="1"/>
</dbReference>
<sequence>MDPFSITVGVLGITEFATTSISSLCGFIRDLDEAKDVLQDVTSDLEAIQHPLSALKDLRISDTTTYVEAKEDLERTGVAEAVNKCGQACADFLTKLERWTKHSSATKISLRDRLSVGIWNKEKIRTFRTQVHSCQAIVQFAINSAQLTIQVRSETASKIARQEIEKQLQILESAIWEHIDLTKRNQDEALRRKKELESLEDEYEDEDGGAQRTLAIQETEMQSRLLEADQTASGVVSQILSKLSIPEVSNTYNTTFSGSNNRGIQIGHSTGTINWNGSRT</sequence>
<feature type="domain" description="Azaphilone pigments biosynthesis cluster protein L N-terminal" evidence="3">
    <location>
        <begin position="1"/>
        <end position="205"/>
    </location>
</feature>
<reference evidence="4" key="1">
    <citation type="submission" date="2022-11" db="EMBL/GenBank/DDBJ databases">
        <authorList>
            <person name="Petersen C."/>
        </authorList>
    </citation>
    <scope>NUCLEOTIDE SEQUENCE</scope>
    <source>
        <strain evidence="4">IBT 30761</strain>
    </source>
</reference>
<organism evidence="4 5">
    <name type="scientific">Penicillium argentinense</name>
    <dbReference type="NCBI Taxonomy" id="1131581"/>
    <lineage>
        <taxon>Eukaryota</taxon>
        <taxon>Fungi</taxon>
        <taxon>Dikarya</taxon>
        <taxon>Ascomycota</taxon>
        <taxon>Pezizomycotina</taxon>
        <taxon>Eurotiomycetes</taxon>
        <taxon>Eurotiomycetidae</taxon>
        <taxon>Eurotiales</taxon>
        <taxon>Aspergillaceae</taxon>
        <taxon>Penicillium</taxon>
    </lineage>
</organism>
<accession>A0A9W9ENZ2</accession>
<dbReference type="Pfam" id="PF17111">
    <property type="entry name" value="PigL_N"/>
    <property type="match status" value="1"/>
</dbReference>
<keyword evidence="1" id="KW-0175">Coiled coil</keyword>
<dbReference type="InterPro" id="IPR031348">
    <property type="entry name" value="PigL_N"/>
</dbReference>
<dbReference type="AlphaFoldDB" id="A0A9W9ENZ2"/>
<dbReference type="OrthoDB" id="432483at2759"/>
<comment type="caution">
    <text evidence="4">The sequence shown here is derived from an EMBL/GenBank/DDBJ whole genome shotgun (WGS) entry which is preliminary data.</text>
</comment>